<evidence type="ECO:0008006" key="3">
    <source>
        <dbReference type="Google" id="ProtNLM"/>
    </source>
</evidence>
<dbReference type="InterPro" id="IPR012337">
    <property type="entry name" value="RNaseH-like_sf"/>
</dbReference>
<dbReference type="Proteomes" id="UP000762676">
    <property type="component" value="Unassembled WGS sequence"/>
</dbReference>
<evidence type="ECO:0000313" key="2">
    <source>
        <dbReference type="Proteomes" id="UP000762676"/>
    </source>
</evidence>
<keyword evidence="2" id="KW-1185">Reference proteome</keyword>
<dbReference type="Gene3D" id="3.30.420.10">
    <property type="entry name" value="Ribonuclease H-like superfamily/Ribonuclease H"/>
    <property type="match status" value="1"/>
</dbReference>
<organism evidence="1 2">
    <name type="scientific">Elysia marginata</name>
    <dbReference type="NCBI Taxonomy" id="1093978"/>
    <lineage>
        <taxon>Eukaryota</taxon>
        <taxon>Metazoa</taxon>
        <taxon>Spiralia</taxon>
        <taxon>Lophotrochozoa</taxon>
        <taxon>Mollusca</taxon>
        <taxon>Gastropoda</taxon>
        <taxon>Heterobranchia</taxon>
        <taxon>Euthyneura</taxon>
        <taxon>Panpulmonata</taxon>
        <taxon>Sacoglossa</taxon>
        <taxon>Placobranchoidea</taxon>
        <taxon>Plakobranchidae</taxon>
        <taxon>Elysia</taxon>
    </lineage>
</organism>
<dbReference type="SUPFAM" id="SSF53098">
    <property type="entry name" value="Ribonuclease H-like"/>
    <property type="match status" value="1"/>
</dbReference>
<sequence>MAFPRSWHWMAGQRSPHIKFLIEFLKYWGVHHRLSSVASPHNNCCAEMGIKTVKRLIIDKTIPESDLDTDAFQRAMLQYRNTPYRYNKLSPAFAYFAIQSGISSTSLPANTNHTAHGVKH</sequence>
<dbReference type="AlphaFoldDB" id="A0AAV4EKD1"/>
<accession>A0AAV4EKD1</accession>
<proteinExistence type="predicted"/>
<gene>
    <name evidence="1" type="ORF">ElyMa_003543900</name>
</gene>
<evidence type="ECO:0000313" key="1">
    <source>
        <dbReference type="EMBL" id="GFR60918.1"/>
    </source>
</evidence>
<name>A0AAV4EKD1_9GAST</name>
<protein>
    <recommendedName>
        <fullName evidence="3">Integrase catalytic domain-containing protein</fullName>
    </recommendedName>
</protein>
<dbReference type="InterPro" id="IPR036397">
    <property type="entry name" value="RNaseH_sf"/>
</dbReference>
<comment type="caution">
    <text evidence="1">The sequence shown here is derived from an EMBL/GenBank/DDBJ whole genome shotgun (WGS) entry which is preliminary data.</text>
</comment>
<reference evidence="1 2" key="1">
    <citation type="journal article" date="2021" name="Elife">
        <title>Chloroplast acquisition without the gene transfer in kleptoplastic sea slugs, Plakobranchus ocellatus.</title>
        <authorList>
            <person name="Maeda T."/>
            <person name="Takahashi S."/>
            <person name="Yoshida T."/>
            <person name="Shimamura S."/>
            <person name="Takaki Y."/>
            <person name="Nagai Y."/>
            <person name="Toyoda A."/>
            <person name="Suzuki Y."/>
            <person name="Arimoto A."/>
            <person name="Ishii H."/>
            <person name="Satoh N."/>
            <person name="Nishiyama T."/>
            <person name="Hasebe M."/>
            <person name="Maruyama T."/>
            <person name="Minagawa J."/>
            <person name="Obokata J."/>
            <person name="Shigenobu S."/>
        </authorList>
    </citation>
    <scope>NUCLEOTIDE SEQUENCE [LARGE SCALE GENOMIC DNA]</scope>
</reference>
<dbReference type="EMBL" id="BMAT01007256">
    <property type="protein sequence ID" value="GFR60918.1"/>
    <property type="molecule type" value="Genomic_DNA"/>
</dbReference>
<dbReference type="GO" id="GO:0003676">
    <property type="term" value="F:nucleic acid binding"/>
    <property type="evidence" value="ECO:0007669"/>
    <property type="project" value="InterPro"/>
</dbReference>